<feature type="coiled-coil region" evidence="2">
    <location>
        <begin position="360"/>
        <end position="387"/>
    </location>
</feature>
<dbReference type="AlphaFoldDB" id="A0A8J5YTV8"/>
<feature type="repeat" description="TPR" evidence="1">
    <location>
        <begin position="269"/>
        <end position="302"/>
    </location>
</feature>
<dbReference type="SUPFAM" id="SSF48452">
    <property type="entry name" value="TPR-like"/>
    <property type="match status" value="1"/>
</dbReference>
<feature type="repeat" description="TPR" evidence="1">
    <location>
        <begin position="354"/>
        <end position="387"/>
    </location>
</feature>
<accession>A0A8J5YTV8</accession>
<reference evidence="4 5" key="1">
    <citation type="journal article" date="2021" name="bioRxiv">
        <title>The Gossypium anomalum genome as a resource for cotton improvement and evolutionary analysis of hybrid incompatibility.</title>
        <authorList>
            <person name="Grover C.E."/>
            <person name="Yuan D."/>
            <person name="Arick M.A."/>
            <person name="Miller E.R."/>
            <person name="Hu G."/>
            <person name="Peterson D.G."/>
            <person name="Wendel J.F."/>
            <person name="Udall J.A."/>
        </authorList>
    </citation>
    <scope>NUCLEOTIDE SEQUENCE [LARGE SCALE GENOMIC DNA]</scope>
    <source>
        <strain evidence="4">JFW-Udall</strain>
        <tissue evidence="4">Leaf</tissue>
    </source>
</reference>
<keyword evidence="2" id="KW-0175">Coiled coil</keyword>
<evidence type="ECO:0008006" key="6">
    <source>
        <dbReference type="Google" id="ProtNLM"/>
    </source>
</evidence>
<comment type="caution">
    <text evidence="4">The sequence shown here is derived from an EMBL/GenBank/DDBJ whole genome shotgun (WGS) entry which is preliminary data.</text>
</comment>
<evidence type="ECO:0000256" key="2">
    <source>
        <dbReference type="SAM" id="Coils"/>
    </source>
</evidence>
<dbReference type="InterPro" id="IPR019734">
    <property type="entry name" value="TPR_rpt"/>
</dbReference>
<evidence type="ECO:0000256" key="1">
    <source>
        <dbReference type="PROSITE-ProRule" id="PRU00339"/>
    </source>
</evidence>
<feature type="compositionally biased region" description="Basic and acidic residues" evidence="3">
    <location>
        <begin position="627"/>
        <end position="652"/>
    </location>
</feature>
<evidence type="ECO:0000313" key="4">
    <source>
        <dbReference type="EMBL" id="KAG8488882.1"/>
    </source>
</evidence>
<dbReference type="SMART" id="SM00028">
    <property type="entry name" value="TPR"/>
    <property type="match status" value="9"/>
</dbReference>
<dbReference type="PROSITE" id="PS50005">
    <property type="entry name" value="TPR"/>
    <property type="match status" value="3"/>
</dbReference>
<name>A0A8J5YTV8_9ROSI</name>
<keyword evidence="1" id="KW-0802">TPR repeat</keyword>
<dbReference type="Proteomes" id="UP000701853">
    <property type="component" value="Chromosome 7"/>
</dbReference>
<feature type="repeat" description="TPR" evidence="1">
    <location>
        <begin position="108"/>
        <end position="141"/>
    </location>
</feature>
<organism evidence="4 5">
    <name type="scientific">Gossypium anomalum</name>
    <dbReference type="NCBI Taxonomy" id="47600"/>
    <lineage>
        <taxon>Eukaryota</taxon>
        <taxon>Viridiplantae</taxon>
        <taxon>Streptophyta</taxon>
        <taxon>Embryophyta</taxon>
        <taxon>Tracheophyta</taxon>
        <taxon>Spermatophyta</taxon>
        <taxon>Magnoliopsida</taxon>
        <taxon>eudicotyledons</taxon>
        <taxon>Gunneridae</taxon>
        <taxon>Pentapetalae</taxon>
        <taxon>rosids</taxon>
        <taxon>malvids</taxon>
        <taxon>Malvales</taxon>
        <taxon>Malvaceae</taxon>
        <taxon>Malvoideae</taxon>
        <taxon>Gossypium</taxon>
    </lineage>
</organism>
<dbReference type="Pfam" id="PF13424">
    <property type="entry name" value="TPR_12"/>
    <property type="match status" value="4"/>
</dbReference>
<dbReference type="PANTHER" id="PTHR46284">
    <property type="entry name" value="PROTEIN KINESIN LIGHT CHAIN-RELATED 3"/>
    <property type="match status" value="1"/>
</dbReference>
<feature type="region of interest" description="Disordered" evidence="3">
    <location>
        <begin position="627"/>
        <end position="659"/>
    </location>
</feature>
<keyword evidence="5" id="KW-1185">Reference proteome</keyword>
<feature type="compositionally biased region" description="Low complexity" evidence="3">
    <location>
        <begin position="31"/>
        <end position="42"/>
    </location>
</feature>
<feature type="region of interest" description="Disordered" evidence="3">
    <location>
        <begin position="21"/>
        <end position="62"/>
    </location>
</feature>
<protein>
    <recommendedName>
        <fullName evidence="6">MalT-like TPR region domain-containing protein</fullName>
    </recommendedName>
</protein>
<dbReference type="OrthoDB" id="5986190at2759"/>
<gene>
    <name evidence="4" type="ORF">CXB51_016905</name>
</gene>
<dbReference type="InterPro" id="IPR011990">
    <property type="entry name" value="TPR-like_helical_dom_sf"/>
</dbReference>
<proteinExistence type="predicted"/>
<evidence type="ECO:0000313" key="5">
    <source>
        <dbReference type="Proteomes" id="UP000701853"/>
    </source>
</evidence>
<evidence type="ECO:0000256" key="3">
    <source>
        <dbReference type="SAM" id="MobiDB-lite"/>
    </source>
</evidence>
<dbReference type="EMBL" id="JAHUZN010000007">
    <property type="protein sequence ID" value="KAG8488882.1"/>
    <property type="molecule type" value="Genomic_DNA"/>
</dbReference>
<dbReference type="Gene3D" id="1.25.40.10">
    <property type="entry name" value="Tetratricopeptide repeat domain"/>
    <property type="match status" value="4"/>
</dbReference>
<dbReference type="PANTHER" id="PTHR46284:SF9">
    <property type="entry name" value="OS02G0109800 PROTEIN"/>
    <property type="match status" value="1"/>
</dbReference>
<sequence>MPGLFSVKTPPNATPLRVLVAATENGAGGTRRPPSLSPSVSRTKPTKKTPDKSGIDESSLENPDLGPFLLKLARDTIASGDNPNKALDYAIRASKSFERCSGPGLELAMSLHVLAAIYSSLGRFEEAVPVLERSIDVTDDALAKFSGCMQLGDTYSMMGRLDRSIRCYESGLRIQIEALGDSDPRVAETCRYLAEAHVQAMQLDEAENLCKRTLEIHKEHSAPASLEEAADRRLMALVCEAKGDYESALEHLVLSSMSMIANGQENEVAAIDVSIGNIYLSLGRFDEAIFAYQKALTVFKSTKGESHPSVALVFIRLADLYHKTGKLRESKSYCKNALRIYAKPVPGTTSEEIASGLTEVSAIYESLDEIEEALRLLEKAVKLLEDTPGNRSTIAGIEAQMGVMFYMVGRYGDARISFENAVAKLRASGESKSAFFGIVLNQMGLASVQLYRIDEAIELFEEARKILEQECGPCHLETLGVYSNLAATYDAIGRVEDAIEILEYILKMREEKLGTANPEVDDEKKRLAELLKEAGRTRNRKGKSLEKLLDARSAKKGSAKRMSGLPRPRFLQSKETLCAVGVGSLSSPSTCNRRLGLDEIHTSCTVHSMDEISLQPSPRSKTHIKIHKLEEKKTPPLDHQARSGKGLGRDSSVEAGLRL</sequence>